<keyword evidence="4" id="KW-1185">Reference proteome</keyword>
<dbReference type="Pfam" id="PF13843">
    <property type="entry name" value="DDE_Tnp_1_7"/>
    <property type="match status" value="1"/>
</dbReference>
<evidence type="ECO:0000256" key="1">
    <source>
        <dbReference type="SAM" id="MobiDB-lite"/>
    </source>
</evidence>
<evidence type="ECO:0000313" key="3">
    <source>
        <dbReference type="EMBL" id="KAJ8868018.1"/>
    </source>
</evidence>
<dbReference type="EMBL" id="JARBHB010000015">
    <property type="protein sequence ID" value="KAJ8868018.1"/>
    <property type="molecule type" value="Genomic_DNA"/>
</dbReference>
<dbReference type="InterPro" id="IPR029526">
    <property type="entry name" value="PGBD"/>
</dbReference>
<feature type="region of interest" description="Disordered" evidence="1">
    <location>
        <begin position="18"/>
        <end position="37"/>
    </location>
</feature>
<dbReference type="Proteomes" id="UP001159363">
    <property type="component" value="Chromosome 14"/>
</dbReference>
<name>A0ABQ9G999_9NEOP</name>
<protein>
    <recommendedName>
        <fullName evidence="2">PiggyBac transposable element-derived protein domain-containing protein</fullName>
    </recommendedName>
</protein>
<feature type="domain" description="PiggyBac transposable element-derived protein" evidence="2">
    <location>
        <begin position="27"/>
        <end position="74"/>
    </location>
</feature>
<proteinExistence type="predicted"/>
<reference evidence="3 4" key="1">
    <citation type="submission" date="2023-02" db="EMBL/GenBank/DDBJ databases">
        <title>LHISI_Scaffold_Assembly.</title>
        <authorList>
            <person name="Stuart O.P."/>
            <person name="Cleave R."/>
            <person name="Magrath M.J.L."/>
            <person name="Mikheyev A.S."/>
        </authorList>
    </citation>
    <scope>NUCLEOTIDE SEQUENCE [LARGE SCALE GENOMIC DNA]</scope>
    <source>
        <strain evidence="3">Daus_M_001</strain>
        <tissue evidence="3">Leg muscle</tissue>
    </source>
</reference>
<accession>A0ABQ9G999</accession>
<sequence>MRCLWVFMDAVISESTWPKNQESKGNDGLGLSSEEKKTLKPTQCIIRLCKAIIGSNRNITTDNYFPSVELANELL</sequence>
<gene>
    <name evidence="3" type="ORF">PR048_031827</name>
</gene>
<evidence type="ECO:0000259" key="2">
    <source>
        <dbReference type="Pfam" id="PF13843"/>
    </source>
</evidence>
<evidence type="ECO:0000313" key="4">
    <source>
        <dbReference type="Proteomes" id="UP001159363"/>
    </source>
</evidence>
<comment type="caution">
    <text evidence="3">The sequence shown here is derived from an EMBL/GenBank/DDBJ whole genome shotgun (WGS) entry which is preliminary data.</text>
</comment>
<organism evidence="3 4">
    <name type="scientific">Dryococelus australis</name>
    <dbReference type="NCBI Taxonomy" id="614101"/>
    <lineage>
        <taxon>Eukaryota</taxon>
        <taxon>Metazoa</taxon>
        <taxon>Ecdysozoa</taxon>
        <taxon>Arthropoda</taxon>
        <taxon>Hexapoda</taxon>
        <taxon>Insecta</taxon>
        <taxon>Pterygota</taxon>
        <taxon>Neoptera</taxon>
        <taxon>Polyneoptera</taxon>
        <taxon>Phasmatodea</taxon>
        <taxon>Verophasmatodea</taxon>
        <taxon>Anareolatae</taxon>
        <taxon>Phasmatidae</taxon>
        <taxon>Eurycanthinae</taxon>
        <taxon>Dryococelus</taxon>
    </lineage>
</organism>